<dbReference type="SMART" id="SM00355">
    <property type="entry name" value="ZnF_C2H2"/>
    <property type="match status" value="3"/>
</dbReference>
<keyword evidence="1" id="KW-0863">Zinc-finger</keyword>
<reference evidence="5" key="1">
    <citation type="submission" date="2017-03" db="EMBL/GenBank/DDBJ databases">
        <authorList>
            <person name="Sharma R."/>
            <person name="Thines M."/>
        </authorList>
    </citation>
    <scope>NUCLEOTIDE SEQUENCE [LARGE SCALE GENOMIC DNA]</scope>
</reference>
<keyword evidence="1" id="KW-0479">Metal-binding</keyword>
<evidence type="ECO:0000313" key="4">
    <source>
        <dbReference type="EMBL" id="SLM40709.1"/>
    </source>
</evidence>
<keyword evidence="5" id="KW-1185">Reference proteome</keyword>
<evidence type="ECO:0000313" key="5">
    <source>
        <dbReference type="Proteomes" id="UP000192927"/>
    </source>
</evidence>
<dbReference type="PROSITE" id="PS00028">
    <property type="entry name" value="ZINC_FINGER_C2H2_1"/>
    <property type="match status" value="1"/>
</dbReference>
<feature type="compositionally biased region" description="Polar residues" evidence="2">
    <location>
        <begin position="675"/>
        <end position="684"/>
    </location>
</feature>
<protein>
    <submittedName>
        <fullName evidence="4">Zinc finger, C2H2-like</fullName>
    </submittedName>
</protein>
<evidence type="ECO:0000256" key="1">
    <source>
        <dbReference type="PROSITE-ProRule" id="PRU00042"/>
    </source>
</evidence>
<accession>A0A1W5DCX3</accession>
<dbReference type="InterPro" id="IPR013087">
    <property type="entry name" value="Znf_C2H2_type"/>
</dbReference>
<proteinExistence type="predicted"/>
<feature type="region of interest" description="Disordered" evidence="2">
    <location>
        <begin position="1"/>
        <end position="42"/>
    </location>
</feature>
<sequence length="831" mass="91214">MTSTHTNPRRRYIVSSHPTLDSQFPPSTHHGYEPSNPNLTKSSTFHCPRTPPVREHDPVLNVPSLPRRSPTCPRALENAVAAGERRIANFLGAVEQSLSGLQSLSADSQDTLLAYGLPVPAFMLDHGLVGNDSPDIHRLHLDKAQAVRKHHSSDSGIGSTVTGSEHSLVGNCAEVKQVHGLSIPLHEGGASAITSTSSAVDNGRAHSGVNGTIASIMGPMNGTQHALSEYACRQIQRHIINPIIHEPTLKDFHPLISGIPYRVGRKEITCLRDLEKILLWLAPKWSVSKASFLKFCETSIQCIHTTVEYLNGQDQRRPTDRPYTNGYFLDLTEQVRRYAEILAASREAMAARGSSSEGNPHEGETLTLEGGIVRTSRPLELVRNQDGRSYSLRTGAPIVVDDASGTQQHGLKRTLSGGSDDNIMRSMARKRKSAQSTVKDTAQQCSECDKVFNRPCDLTKHEKTHSRPWKCVESSCKYHEYGWPTEKERDRHVNDKHSAAPPMYKCQFHPCTYQSKRESNCKQHMEKAHGWIYVRSKNNAKSNGKRAVSSKTPPTPQMTTPGSHAAATPSPYAHDAPTSEYDEVSSSSHVYGSYADQQSLNGSTIASEESTPCSNMDDPIMDFDRSLVRVEPNFTFNDPYRAFTPADASADASAYPDDSHIPSWDAPSMNDEATIPSSFTTSLSDQDPLLGPNLDWSNFNNDFTSYNAQMITPASSVENRPFDALSRNLSMSLEHPPNGQVPHLSPGAQGHVMFYSPYSNDDTPMDEGFGDVDQKPVGDFPLFDADQGTSSLMSGGNDVMFHELSAFAPTAWSGSSTELAHQLGMSDLMEE</sequence>
<keyword evidence="1" id="KW-0862">Zinc</keyword>
<dbReference type="PROSITE" id="PS50157">
    <property type="entry name" value="ZINC_FINGER_C2H2_2"/>
    <property type="match status" value="1"/>
</dbReference>
<dbReference type="GO" id="GO:0008270">
    <property type="term" value="F:zinc ion binding"/>
    <property type="evidence" value="ECO:0007669"/>
    <property type="project" value="UniProtKB-KW"/>
</dbReference>
<feature type="compositionally biased region" description="Polar residues" evidence="2">
    <location>
        <begin position="549"/>
        <end position="562"/>
    </location>
</feature>
<dbReference type="AlphaFoldDB" id="A0A1W5DCX3"/>
<name>A0A1W5DCX3_9LECA</name>
<dbReference type="Gene3D" id="3.30.160.60">
    <property type="entry name" value="Classic Zinc Finger"/>
    <property type="match status" value="1"/>
</dbReference>
<dbReference type="Proteomes" id="UP000192927">
    <property type="component" value="Unassembled WGS sequence"/>
</dbReference>
<evidence type="ECO:0000259" key="3">
    <source>
        <dbReference type="PROSITE" id="PS50157"/>
    </source>
</evidence>
<feature type="compositionally biased region" description="Polar residues" evidence="2">
    <location>
        <begin position="16"/>
        <end position="26"/>
    </location>
</feature>
<feature type="domain" description="C2H2-type" evidence="3">
    <location>
        <begin position="443"/>
        <end position="470"/>
    </location>
</feature>
<feature type="region of interest" description="Disordered" evidence="2">
    <location>
        <begin position="651"/>
        <end position="684"/>
    </location>
</feature>
<organism evidence="4 5">
    <name type="scientific">Lasallia pustulata</name>
    <dbReference type="NCBI Taxonomy" id="136370"/>
    <lineage>
        <taxon>Eukaryota</taxon>
        <taxon>Fungi</taxon>
        <taxon>Dikarya</taxon>
        <taxon>Ascomycota</taxon>
        <taxon>Pezizomycotina</taxon>
        <taxon>Lecanoromycetes</taxon>
        <taxon>OSLEUM clade</taxon>
        <taxon>Umbilicariomycetidae</taxon>
        <taxon>Umbilicariales</taxon>
        <taxon>Umbilicariaceae</taxon>
        <taxon>Lasallia</taxon>
    </lineage>
</organism>
<dbReference type="EMBL" id="FWEW01003741">
    <property type="protein sequence ID" value="SLM40709.1"/>
    <property type="molecule type" value="Genomic_DNA"/>
</dbReference>
<evidence type="ECO:0000256" key="2">
    <source>
        <dbReference type="SAM" id="MobiDB-lite"/>
    </source>
</evidence>
<feature type="region of interest" description="Disordered" evidence="2">
    <location>
        <begin position="537"/>
        <end position="588"/>
    </location>
</feature>